<dbReference type="PANTHER" id="PTHR30390">
    <property type="entry name" value="SEDOHEPTULOSE 7-PHOSPHATE ISOMERASE / DNAA INITIATOR-ASSOCIATING FACTOR FOR REPLICATION INITIATION"/>
    <property type="match status" value="1"/>
</dbReference>
<dbReference type="Proteomes" id="UP000179588">
    <property type="component" value="Unassembled WGS sequence"/>
</dbReference>
<reference evidence="2 3" key="1">
    <citation type="submission" date="2016-03" db="EMBL/GenBank/DDBJ databases">
        <title>Genome sequence of Providencia stuartii strain, isolated from the salivary glands of larval Lucilia sericata.</title>
        <authorList>
            <person name="Yuan Y."/>
            <person name="Zhang Y."/>
            <person name="Fu S."/>
            <person name="Crippen T.L."/>
            <person name="Visi D."/>
            <person name="Benbow M.E."/>
            <person name="Allen M."/>
            <person name="Tomberlin J.K."/>
            <person name="Sze S.-H."/>
            <person name="Tarone A.M."/>
        </authorList>
    </citation>
    <scope>NUCLEOTIDE SEQUENCE [LARGE SCALE GENOMIC DNA]</scope>
    <source>
        <strain evidence="2 3">Crippen</strain>
    </source>
</reference>
<evidence type="ECO:0000313" key="2">
    <source>
        <dbReference type="EMBL" id="OHT23442.1"/>
    </source>
</evidence>
<dbReference type="PROSITE" id="PS51464">
    <property type="entry name" value="SIS"/>
    <property type="match status" value="1"/>
</dbReference>
<dbReference type="PANTHER" id="PTHR30390:SF7">
    <property type="entry name" value="PHOSPHOHEPTOSE ISOMERASE"/>
    <property type="match status" value="1"/>
</dbReference>
<gene>
    <name evidence="2" type="ORF">A3Q29_05750</name>
</gene>
<feature type="domain" description="SIS" evidence="1">
    <location>
        <begin position="34"/>
        <end position="203"/>
    </location>
</feature>
<dbReference type="GO" id="GO:1901135">
    <property type="term" value="P:carbohydrate derivative metabolic process"/>
    <property type="evidence" value="ECO:0007669"/>
    <property type="project" value="InterPro"/>
</dbReference>
<sequence length="237" mass="25627">MSDNQKKYYESVINTLESVYLTQQNTIAKAAEIFAQCVRQKGVIYGFGSGHSFAAAVELAGRAGGLVNTRAIEQFYGHMGWLDSVAGTGDVFANLIDIRPNDCFVMVSNSGTKPLHIELAKNIKDKGNDLIVISSGISSVDPVDANLAGINGVADVVIDNHSPKGDCTINIDNGKIMTGPVSSMTNAYIVNSIVIKCIDILLLDGIEPPVMRSINQPGGKEYNQRLLTEYRERIFTI</sequence>
<dbReference type="SUPFAM" id="SSF53697">
    <property type="entry name" value="SIS domain"/>
    <property type="match status" value="1"/>
</dbReference>
<dbReference type="AlphaFoldDB" id="A0A1S1HNM8"/>
<dbReference type="InterPro" id="IPR001347">
    <property type="entry name" value="SIS_dom"/>
</dbReference>
<dbReference type="EMBL" id="LVIE01000179">
    <property type="protein sequence ID" value="OHT23442.1"/>
    <property type="molecule type" value="Genomic_DNA"/>
</dbReference>
<comment type="caution">
    <text evidence="2">The sequence shown here is derived from an EMBL/GenBank/DDBJ whole genome shotgun (WGS) entry which is preliminary data.</text>
</comment>
<dbReference type="NCBIfam" id="NF002805">
    <property type="entry name" value="PRK02947.1"/>
    <property type="match status" value="1"/>
</dbReference>
<name>A0A1S1HNM8_PROST</name>
<dbReference type="InterPro" id="IPR046348">
    <property type="entry name" value="SIS_dom_sf"/>
</dbReference>
<protein>
    <recommendedName>
        <fullName evidence="1">SIS domain-containing protein</fullName>
    </recommendedName>
</protein>
<organism evidence="2 3">
    <name type="scientific">Providencia stuartii</name>
    <dbReference type="NCBI Taxonomy" id="588"/>
    <lineage>
        <taxon>Bacteria</taxon>
        <taxon>Pseudomonadati</taxon>
        <taxon>Pseudomonadota</taxon>
        <taxon>Gammaproteobacteria</taxon>
        <taxon>Enterobacterales</taxon>
        <taxon>Morganellaceae</taxon>
        <taxon>Providencia</taxon>
    </lineage>
</organism>
<dbReference type="InterPro" id="IPR050099">
    <property type="entry name" value="SIS_GmhA/DiaA_subfam"/>
</dbReference>
<dbReference type="Gene3D" id="3.40.50.10490">
    <property type="entry name" value="Glucose-6-phosphate isomerase like protein, domain 1"/>
    <property type="match status" value="1"/>
</dbReference>
<evidence type="ECO:0000259" key="1">
    <source>
        <dbReference type="PROSITE" id="PS51464"/>
    </source>
</evidence>
<dbReference type="Pfam" id="PF13580">
    <property type="entry name" value="SIS_2"/>
    <property type="match status" value="1"/>
</dbReference>
<evidence type="ECO:0000313" key="3">
    <source>
        <dbReference type="Proteomes" id="UP000179588"/>
    </source>
</evidence>
<dbReference type="GO" id="GO:0097367">
    <property type="term" value="F:carbohydrate derivative binding"/>
    <property type="evidence" value="ECO:0007669"/>
    <property type="project" value="InterPro"/>
</dbReference>
<proteinExistence type="predicted"/>
<keyword evidence="3" id="KW-1185">Reference proteome</keyword>
<accession>A0A1S1HNM8</accession>